<evidence type="ECO:0000256" key="7">
    <source>
        <dbReference type="SAM" id="Phobius"/>
    </source>
</evidence>
<comment type="subcellular location">
    <subcellularLocation>
        <location evidence="1">Cell membrane</location>
        <topology evidence="1">Multi-pass membrane protein</topology>
    </subcellularLocation>
</comment>
<accession>A0AA40SLF9</accession>
<dbReference type="AlphaFoldDB" id="A0AA40SLF9"/>
<protein>
    <submittedName>
        <fullName evidence="9">Undecaprenyl-diphosphatase</fullName>
        <ecNumber evidence="9">3.6.1.27</ecNumber>
    </submittedName>
</protein>
<evidence type="ECO:0000256" key="4">
    <source>
        <dbReference type="ARBA" id="ARBA00022801"/>
    </source>
</evidence>
<keyword evidence="3 7" id="KW-0812">Transmembrane</keyword>
<feature type="transmembrane region" description="Helical" evidence="7">
    <location>
        <begin position="187"/>
        <end position="206"/>
    </location>
</feature>
<proteinExistence type="predicted"/>
<dbReference type="EC" id="3.6.1.27" evidence="9"/>
<evidence type="ECO:0000256" key="2">
    <source>
        <dbReference type="ARBA" id="ARBA00022475"/>
    </source>
</evidence>
<keyword evidence="2" id="KW-1003">Cell membrane</keyword>
<dbReference type="InterPro" id="IPR036938">
    <property type="entry name" value="PAP2/HPO_sf"/>
</dbReference>
<evidence type="ECO:0000256" key="1">
    <source>
        <dbReference type="ARBA" id="ARBA00004651"/>
    </source>
</evidence>
<evidence type="ECO:0000256" key="6">
    <source>
        <dbReference type="ARBA" id="ARBA00023136"/>
    </source>
</evidence>
<feature type="transmembrane region" description="Helical" evidence="7">
    <location>
        <begin position="144"/>
        <end position="167"/>
    </location>
</feature>
<dbReference type="SMART" id="SM00014">
    <property type="entry name" value="acidPPc"/>
    <property type="match status" value="1"/>
</dbReference>
<dbReference type="EMBL" id="JACIFH010000001">
    <property type="protein sequence ID" value="MBB4138352.1"/>
    <property type="molecule type" value="Genomic_DNA"/>
</dbReference>
<keyword evidence="4 9" id="KW-0378">Hydrolase</keyword>
<dbReference type="Proteomes" id="UP000549113">
    <property type="component" value="Unassembled WGS sequence"/>
</dbReference>
<evidence type="ECO:0000256" key="3">
    <source>
        <dbReference type="ARBA" id="ARBA00022692"/>
    </source>
</evidence>
<dbReference type="PANTHER" id="PTHR14969">
    <property type="entry name" value="SPHINGOSINE-1-PHOSPHATE PHOSPHOHYDROLASE"/>
    <property type="match status" value="1"/>
</dbReference>
<name>A0AA40SLF9_9MICO</name>
<dbReference type="PANTHER" id="PTHR14969:SF62">
    <property type="entry name" value="DECAPRENYLPHOSPHORYL-5-PHOSPHORIBOSE PHOSPHATASE RV3807C-RELATED"/>
    <property type="match status" value="1"/>
</dbReference>
<reference evidence="9 10" key="1">
    <citation type="submission" date="2020-08" db="EMBL/GenBank/DDBJ databases">
        <title>Sequencing the genomes of 1000 actinobacteria strains.</title>
        <authorList>
            <person name="Klenk H.-P."/>
        </authorList>
    </citation>
    <scope>NUCLEOTIDE SEQUENCE [LARGE SCALE GENOMIC DNA]</scope>
    <source>
        <strain evidence="9 10">DSM 19600</strain>
    </source>
</reference>
<feature type="transmembrane region" description="Helical" evidence="7">
    <location>
        <begin position="12"/>
        <end position="33"/>
    </location>
</feature>
<dbReference type="Pfam" id="PF01569">
    <property type="entry name" value="PAP2"/>
    <property type="match status" value="1"/>
</dbReference>
<feature type="transmembrane region" description="Helical" evidence="7">
    <location>
        <begin position="71"/>
        <end position="89"/>
    </location>
</feature>
<dbReference type="GO" id="GO:0005886">
    <property type="term" value="C:plasma membrane"/>
    <property type="evidence" value="ECO:0007669"/>
    <property type="project" value="UniProtKB-SubCell"/>
</dbReference>
<evidence type="ECO:0000313" key="9">
    <source>
        <dbReference type="EMBL" id="MBB4138352.1"/>
    </source>
</evidence>
<gene>
    <name evidence="9" type="ORF">BKA10_000146</name>
</gene>
<dbReference type="Gene3D" id="1.20.144.10">
    <property type="entry name" value="Phosphatidic acid phosphatase type 2/haloperoxidase"/>
    <property type="match status" value="1"/>
</dbReference>
<evidence type="ECO:0000259" key="8">
    <source>
        <dbReference type="SMART" id="SM00014"/>
    </source>
</evidence>
<keyword evidence="5 7" id="KW-1133">Transmembrane helix</keyword>
<keyword evidence="10" id="KW-1185">Reference proteome</keyword>
<dbReference type="InterPro" id="IPR000326">
    <property type="entry name" value="PAP2/HPO"/>
</dbReference>
<keyword evidence="6 7" id="KW-0472">Membrane</keyword>
<dbReference type="SUPFAM" id="SSF48317">
    <property type="entry name" value="Acid phosphatase/Vanadium-dependent haloperoxidase"/>
    <property type="match status" value="1"/>
</dbReference>
<evidence type="ECO:0000256" key="5">
    <source>
        <dbReference type="ARBA" id="ARBA00022989"/>
    </source>
</evidence>
<sequence>MTARVTDLEITYALQRVVVGGVLVVLAFLLGLVVATGAEPIDLDAWWNSLVTGIAPGFEPVSLFMNAAGGGWIATFAVPLGGLLVLVLMRRPWAGVYLIAASLGSVLLVQLLKQVFGRARPEEILVVSDYGSFPSGHTANAATLAAVAVIVFPRLWVTLVAAAWVVLMAFSRTHVHAHWFSDTVGGALAGVGAALLVAAAFTVPLYREQERHRLRKTR</sequence>
<organism evidence="9 10">
    <name type="scientific">Microbacterium invictum</name>
    <dbReference type="NCBI Taxonomy" id="515415"/>
    <lineage>
        <taxon>Bacteria</taxon>
        <taxon>Bacillati</taxon>
        <taxon>Actinomycetota</taxon>
        <taxon>Actinomycetes</taxon>
        <taxon>Micrococcales</taxon>
        <taxon>Microbacteriaceae</taxon>
        <taxon>Microbacterium</taxon>
    </lineage>
</organism>
<evidence type="ECO:0000313" key="10">
    <source>
        <dbReference type="Proteomes" id="UP000549113"/>
    </source>
</evidence>
<comment type="caution">
    <text evidence="9">The sequence shown here is derived from an EMBL/GenBank/DDBJ whole genome shotgun (WGS) entry which is preliminary data.</text>
</comment>
<dbReference type="GO" id="GO:0050380">
    <property type="term" value="F:undecaprenyl-diphosphatase activity"/>
    <property type="evidence" value="ECO:0007669"/>
    <property type="project" value="UniProtKB-EC"/>
</dbReference>
<feature type="domain" description="Phosphatidic acid phosphatase type 2/haloperoxidase" evidence="8">
    <location>
        <begin position="94"/>
        <end position="198"/>
    </location>
</feature>
<dbReference type="RefSeq" id="WP_183498041.1">
    <property type="nucleotide sequence ID" value="NZ_BAABCO010000003.1"/>
</dbReference>